<evidence type="ECO:0000256" key="6">
    <source>
        <dbReference type="SAM" id="MobiDB-lite"/>
    </source>
</evidence>
<evidence type="ECO:0000256" key="4">
    <source>
        <dbReference type="ARBA" id="ARBA00023163"/>
    </source>
</evidence>
<dbReference type="SMART" id="SM01019">
    <property type="entry name" value="B3"/>
    <property type="match status" value="1"/>
</dbReference>
<dbReference type="PANTHER" id="PTHR31391">
    <property type="entry name" value="B3 DOMAIN-CONTAINING PROTEIN OS11G0197600-RELATED"/>
    <property type="match status" value="1"/>
</dbReference>
<name>A0A5J9W5Q8_9POAL</name>
<dbReference type="Gramene" id="TVU43291">
    <property type="protein sequence ID" value="TVU43291"/>
    <property type="gene ID" value="EJB05_09747"/>
</dbReference>
<evidence type="ECO:0000313" key="9">
    <source>
        <dbReference type="Proteomes" id="UP000324897"/>
    </source>
</evidence>
<dbReference type="Gene3D" id="2.40.330.10">
    <property type="entry name" value="DNA-binding pseudobarrel domain"/>
    <property type="match status" value="1"/>
</dbReference>
<dbReference type="Pfam" id="PF02362">
    <property type="entry name" value="B3"/>
    <property type="match status" value="1"/>
</dbReference>
<evidence type="ECO:0000256" key="2">
    <source>
        <dbReference type="ARBA" id="ARBA00023015"/>
    </source>
</evidence>
<reference evidence="8 9" key="1">
    <citation type="journal article" date="2019" name="Sci. Rep.">
        <title>A high-quality genome of Eragrostis curvula grass provides insights into Poaceae evolution and supports new strategies to enhance forage quality.</title>
        <authorList>
            <person name="Carballo J."/>
            <person name="Santos B.A.C.M."/>
            <person name="Zappacosta D."/>
            <person name="Garbus I."/>
            <person name="Selva J.P."/>
            <person name="Gallo C.A."/>
            <person name="Diaz A."/>
            <person name="Albertini E."/>
            <person name="Caccamo M."/>
            <person name="Echenique V."/>
        </authorList>
    </citation>
    <scope>NUCLEOTIDE SEQUENCE [LARGE SCALE GENOMIC DNA]</scope>
    <source>
        <strain evidence="9">cv. Victoria</strain>
        <tissue evidence="8">Leaf</tissue>
    </source>
</reference>
<dbReference type="PANTHER" id="PTHR31391:SF99">
    <property type="entry name" value="B3 DOMAIN-CONTAINING PROTEIN OS06G0194400"/>
    <property type="match status" value="1"/>
</dbReference>
<dbReference type="EMBL" id="RWGY01000005">
    <property type="protein sequence ID" value="TVU43291.1"/>
    <property type="molecule type" value="Genomic_DNA"/>
</dbReference>
<dbReference type="Proteomes" id="UP000324897">
    <property type="component" value="Unassembled WGS sequence"/>
</dbReference>
<dbReference type="InterPro" id="IPR015300">
    <property type="entry name" value="DNA-bd_pseudobarrel_sf"/>
</dbReference>
<comment type="subcellular location">
    <subcellularLocation>
        <location evidence="1">Nucleus</location>
    </subcellularLocation>
</comment>
<keyword evidence="4" id="KW-0804">Transcription</keyword>
<feature type="domain" description="TF-B3" evidence="7">
    <location>
        <begin position="137"/>
        <end position="238"/>
    </location>
</feature>
<dbReference type="AlphaFoldDB" id="A0A5J9W5Q8"/>
<dbReference type="OrthoDB" id="1909330at2759"/>
<evidence type="ECO:0000259" key="7">
    <source>
        <dbReference type="PROSITE" id="PS50863"/>
    </source>
</evidence>
<protein>
    <recommendedName>
        <fullName evidence="7">TF-B3 domain-containing protein</fullName>
    </recommendedName>
</protein>
<keyword evidence="9" id="KW-1185">Reference proteome</keyword>
<feature type="region of interest" description="Disordered" evidence="6">
    <location>
        <begin position="40"/>
        <end position="61"/>
    </location>
</feature>
<proteinExistence type="predicted"/>
<evidence type="ECO:0000256" key="1">
    <source>
        <dbReference type="ARBA" id="ARBA00004123"/>
    </source>
</evidence>
<keyword evidence="5" id="KW-0539">Nucleus</keyword>
<dbReference type="CDD" id="cd10017">
    <property type="entry name" value="B3_DNA"/>
    <property type="match status" value="1"/>
</dbReference>
<keyword evidence="3" id="KW-0238">DNA-binding</keyword>
<feature type="non-terminal residue" evidence="8">
    <location>
        <position position="1"/>
    </location>
</feature>
<dbReference type="SUPFAM" id="SSF101936">
    <property type="entry name" value="DNA-binding pseudobarrel domain"/>
    <property type="match status" value="1"/>
</dbReference>
<comment type="caution">
    <text evidence="8">The sequence shown here is derived from an EMBL/GenBank/DDBJ whole genome shotgun (WGS) entry which is preliminary data.</text>
</comment>
<gene>
    <name evidence="8" type="ORF">EJB05_09747</name>
</gene>
<dbReference type="PROSITE" id="PS50863">
    <property type="entry name" value="B3"/>
    <property type="match status" value="1"/>
</dbReference>
<dbReference type="GO" id="GO:0005634">
    <property type="term" value="C:nucleus"/>
    <property type="evidence" value="ECO:0007669"/>
    <property type="project" value="UniProtKB-SubCell"/>
</dbReference>
<evidence type="ECO:0000256" key="5">
    <source>
        <dbReference type="ARBA" id="ARBA00023242"/>
    </source>
</evidence>
<dbReference type="InterPro" id="IPR044837">
    <property type="entry name" value="REM16-like"/>
</dbReference>
<dbReference type="GO" id="GO:0003677">
    <property type="term" value="F:DNA binding"/>
    <property type="evidence" value="ECO:0007669"/>
    <property type="project" value="UniProtKB-KW"/>
</dbReference>
<evidence type="ECO:0000313" key="8">
    <source>
        <dbReference type="EMBL" id="TVU43291.1"/>
    </source>
</evidence>
<evidence type="ECO:0000256" key="3">
    <source>
        <dbReference type="ARBA" id="ARBA00023125"/>
    </source>
</evidence>
<dbReference type="InterPro" id="IPR003340">
    <property type="entry name" value="B3_DNA-bd"/>
</dbReference>
<sequence length="300" mass="33334">MADAVAVSYEEQRRRQIEANKRKLEELQLHQLSAAVREVAAAAKPSPAKKRKPRVPRNADGAEAVVRRRSGRVANLPQKPQYREVVPDFPRKIRRSSGRGRRTDLDNRVYATEEARTYAINQAEDLEEGLNSGFPSFVKPMTQSHVTGGFWLGLPTDFCRKYLPKRDEHITLVNEDDEEFDTLYLAPKRGLSAGWRGFAIDQKLVDGDCLVFELTEPTTFKCWRHFAGIAEVVVTSSQVEVCLLSGHESPNQTFGSHEVCGSAWLLPTGVVPTAKHGKKSVAAVAPISCAKGLAKARVAW</sequence>
<organism evidence="8 9">
    <name type="scientific">Eragrostis curvula</name>
    <name type="common">weeping love grass</name>
    <dbReference type="NCBI Taxonomy" id="38414"/>
    <lineage>
        <taxon>Eukaryota</taxon>
        <taxon>Viridiplantae</taxon>
        <taxon>Streptophyta</taxon>
        <taxon>Embryophyta</taxon>
        <taxon>Tracheophyta</taxon>
        <taxon>Spermatophyta</taxon>
        <taxon>Magnoliopsida</taxon>
        <taxon>Liliopsida</taxon>
        <taxon>Poales</taxon>
        <taxon>Poaceae</taxon>
        <taxon>PACMAD clade</taxon>
        <taxon>Chloridoideae</taxon>
        <taxon>Eragrostideae</taxon>
        <taxon>Eragrostidinae</taxon>
        <taxon>Eragrostis</taxon>
    </lineage>
</organism>
<keyword evidence="2" id="KW-0805">Transcription regulation</keyword>
<accession>A0A5J9W5Q8</accession>